<evidence type="ECO:0000259" key="1">
    <source>
        <dbReference type="PROSITE" id="PS50003"/>
    </source>
</evidence>
<dbReference type="KEGG" id="lack:FLP15_07870"/>
<dbReference type="OrthoDB" id="2242758at2"/>
<organism evidence="2 3">
    <name type="scientific">Lactococcus protaetiae</name>
    <dbReference type="NCBI Taxonomy" id="2592653"/>
    <lineage>
        <taxon>Bacteria</taxon>
        <taxon>Bacillati</taxon>
        <taxon>Bacillota</taxon>
        <taxon>Bacilli</taxon>
        <taxon>Lactobacillales</taxon>
        <taxon>Streptococcaceae</taxon>
        <taxon>Lactococcus</taxon>
    </lineage>
</organism>
<feature type="domain" description="PH" evidence="1">
    <location>
        <begin position="1"/>
        <end position="30"/>
    </location>
</feature>
<dbReference type="PROSITE" id="PS50003">
    <property type="entry name" value="PH_DOMAIN"/>
    <property type="match status" value="1"/>
</dbReference>
<keyword evidence="3" id="KW-1185">Reference proteome</keyword>
<sequence length="99" mass="11750">MTWIEYYIEAAKESKDDYELWIRYLNKAIQRDKIDLSKNEIDYLIHCEELSALQKLVLKEACKPGTLSWEKTVVISEPAMFRQLQEVIQELDEEVVLVK</sequence>
<dbReference type="EMBL" id="CP041356">
    <property type="protein sequence ID" value="QDK71083.1"/>
    <property type="molecule type" value="Genomic_DNA"/>
</dbReference>
<proteinExistence type="predicted"/>
<accession>A0A514Z933</accession>
<gene>
    <name evidence="2" type="ORF">FLP15_07870</name>
</gene>
<dbReference type="Proteomes" id="UP000315128">
    <property type="component" value="Chromosome"/>
</dbReference>
<dbReference type="InterPro" id="IPR001849">
    <property type="entry name" value="PH_domain"/>
</dbReference>
<dbReference type="AlphaFoldDB" id="A0A514Z933"/>
<protein>
    <recommendedName>
        <fullName evidence="1">PH domain-containing protein</fullName>
    </recommendedName>
</protein>
<name>A0A514Z933_9LACT</name>
<reference evidence="2 3" key="1">
    <citation type="submission" date="2019-07" db="EMBL/GenBank/DDBJ databases">
        <title>Genome sequencing of KACC 19320.</title>
        <authorList>
            <person name="Heo J."/>
            <person name="Kim S.-J."/>
            <person name="Kim J.-S."/>
            <person name="Hong S.-B."/>
            <person name="Kwon S.-W."/>
        </authorList>
    </citation>
    <scope>NUCLEOTIDE SEQUENCE [LARGE SCALE GENOMIC DNA]</scope>
    <source>
        <strain evidence="2 3">KACC 19320</strain>
    </source>
</reference>
<dbReference type="RefSeq" id="WP_142766649.1">
    <property type="nucleotide sequence ID" value="NZ_CP041356.1"/>
</dbReference>
<evidence type="ECO:0000313" key="2">
    <source>
        <dbReference type="EMBL" id="QDK71083.1"/>
    </source>
</evidence>
<evidence type="ECO:0000313" key="3">
    <source>
        <dbReference type="Proteomes" id="UP000315128"/>
    </source>
</evidence>